<sequence length="57" mass="6692">MGVYVATVTDRSEGEDEYDAKEQKNRMLNSNAYRLQMQSIEVLKDKLGVEDNRSRFY</sequence>
<evidence type="ECO:0000313" key="2">
    <source>
        <dbReference type="EMBL" id="MPN40846.1"/>
    </source>
</evidence>
<accession>A0A645HQL2</accession>
<reference evidence="2" key="1">
    <citation type="submission" date="2019-08" db="EMBL/GenBank/DDBJ databases">
        <authorList>
            <person name="Kucharzyk K."/>
            <person name="Murdoch R.W."/>
            <person name="Higgins S."/>
            <person name="Loffler F."/>
        </authorList>
    </citation>
    <scope>NUCLEOTIDE SEQUENCE</scope>
</reference>
<protein>
    <submittedName>
        <fullName evidence="2">Uncharacterized protein</fullName>
    </submittedName>
</protein>
<gene>
    <name evidence="2" type="ORF">SDC9_188386</name>
</gene>
<proteinExistence type="predicted"/>
<evidence type="ECO:0000256" key="1">
    <source>
        <dbReference type="SAM" id="MobiDB-lite"/>
    </source>
</evidence>
<dbReference type="EMBL" id="VSSQ01097517">
    <property type="protein sequence ID" value="MPN40846.1"/>
    <property type="molecule type" value="Genomic_DNA"/>
</dbReference>
<name>A0A645HQL2_9ZZZZ</name>
<comment type="caution">
    <text evidence="2">The sequence shown here is derived from an EMBL/GenBank/DDBJ whole genome shotgun (WGS) entry which is preliminary data.</text>
</comment>
<feature type="region of interest" description="Disordered" evidence="1">
    <location>
        <begin position="1"/>
        <end position="21"/>
    </location>
</feature>
<organism evidence="2">
    <name type="scientific">bioreactor metagenome</name>
    <dbReference type="NCBI Taxonomy" id="1076179"/>
    <lineage>
        <taxon>unclassified sequences</taxon>
        <taxon>metagenomes</taxon>
        <taxon>ecological metagenomes</taxon>
    </lineage>
</organism>
<dbReference type="AlphaFoldDB" id="A0A645HQL2"/>